<dbReference type="Pfam" id="PF05860">
    <property type="entry name" value="TPS"/>
    <property type="match status" value="1"/>
</dbReference>
<keyword evidence="2" id="KW-0964">Secreted</keyword>
<evidence type="ECO:0000256" key="2">
    <source>
        <dbReference type="ARBA" id="ARBA00022525"/>
    </source>
</evidence>
<feature type="chain" id="PRO_5020614006" evidence="5">
    <location>
        <begin position="46"/>
        <end position="4375"/>
    </location>
</feature>
<gene>
    <name evidence="7" type="ORF">C7389_10389</name>
</gene>
<feature type="domain" description="Filamentous haemagglutinin FhaB/tRNA nuclease CdiA-like TPS" evidence="6">
    <location>
        <begin position="140"/>
        <end position="254"/>
    </location>
</feature>
<dbReference type="GO" id="GO:0005576">
    <property type="term" value="C:extracellular region"/>
    <property type="evidence" value="ECO:0007669"/>
    <property type="project" value="UniProtKB-SubCell"/>
</dbReference>
<dbReference type="InterPro" id="IPR012334">
    <property type="entry name" value="Pectin_lyas_fold"/>
</dbReference>
<reference evidence="7 8" key="1">
    <citation type="submission" date="2019-03" db="EMBL/GenBank/DDBJ databases">
        <title>Genomic Encyclopedia of Type Strains, Phase IV (KMG-IV): sequencing the most valuable type-strain genomes for metagenomic binning, comparative biology and taxonomic classification.</title>
        <authorList>
            <person name="Goeker M."/>
        </authorList>
    </citation>
    <scope>NUCLEOTIDE SEQUENCE [LARGE SCALE GENOMIC DNA]</scope>
    <source>
        <strain evidence="7 8">DSM 12121</strain>
    </source>
</reference>
<dbReference type="InterPro" id="IPR050909">
    <property type="entry name" value="Bact_Autotransporter_VF"/>
</dbReference>
<dbReference type="InterPro" id="IPR008638">
    <property type="entry name" value="FhaB/CdiA-like_TPS"/>
</dbReference>
<evidence type="ECO:0000313" key="7">
    <source>
        <dbReference type="EMBL" id="TDN55757.1"/>
    </source>
</evidence>
<keyword evidence="8" id="KW-1185">Reference proteome</keyword>
<accession>A0A4R6EC87</accession>
<dbReference type="Proteomes" id="UP000295129">
    <property type="component" value="Unassembled WGS sequence"/>
</dbReference>
<dbReference type="OrthoDB" id="218680at2"/>
<dbReference type="EMBL" id="SNVV01000003">
    <property type="protein sequence ID" value="TDN55757.1"/>
    <property type="molecule type" value="Genomic_DNA"/>
</dbReference>
<evidence type="ECO:0000256" key="4">
    <source>
        <dbReference type="SAM" id="MobiDB-lite"/>
    </source>
</evidence>
<dbReference type="InterPro" id="IPR011050">
    <property type="entry name" value="Pectin_lyase_fold/virulence"/>
</dbReference>
<keyword evidence="3 5" id="KW-0732">Signal</keyword>
<comment type="caution">
    <text evidence="7">The sequence shown here is derived from an EMBL/GenBank/DDBJ whole genome shotgun (WGS) entry which is preliminary data.</text>
</comment>
<protein>
    <submittedName>
        <fullName evidence="7">Filamentous hemagglutinin family protein</fullName>
    </submittedName>
</protein>
<dbReference type="SUPFAM" id="SSF51126">
    <property type="entry name" value="Pectin lyase-like"/>
    <property type="match status" value="1"/>
</dbReference>
<proteinExistence type="predicted"/>
<sequence length="4375" mass="441180">MSASVGSGWHGQGRGRQHASVRMAPLARALALGLAAGALAGPACAQQAFSSAWFAAKGAMQSQAAATGLLPNGQRASTLTSPQAQRNQASEQLGRSIENLGLAAQAIAMQQAAQAAARRAAQADAAIADGLAEGGLKVDSNSLTAGWLNAQTPVQTVADGRTTVTIQQTADKAILNWETFNVGSNTTVDFVQDAGWAVLNRVNDPLARPSQILGRIEADGTVMIVNRNGVIFSGGSQIDVRNLVAAAARITDSQFSGGGLYVDGNGSQASFYDALGAIQVEAGAQLSTHAASSATSGGGYVLLLGAEVANAGQITTPGGQTVLAAGDSFHIRKGVGTDGNAASTTRGNEVSTLLAAGSAAGRVLNTGLITASTGDITLTGHEVVQDGVLVATTATAARGSIHLSTRLSDASGSVTLGEGSTTTVLLEASTSNALDSQRDAALEALDGSVNPLATGNFDNLSTIADRADLSRIEIVSGGTVAFEGDSLTLATGGQVALTAASRSLVEDGARIDVSGAVGVQVSMASNNLVVDIQGNEQRDSPVNREAGSLNSTEVWVDRRSLVYVPAGTNGYETDRWYTAGGLLEVSGYLATSGHTVGEWMAQGGIVTVTGGDLVTRAGSEVNLSGGTLDVATGLINMSWLKGADGVLYEVSRAPADVRYTGLYRGYEDSSERWGVTDYYYNPLIAPKSRLENGYTVGRDAGKLVVATRSAVLEGDIRGDVYQGSAQTSAAQAGLDGYYQSQTAVARAGQLIVGNYLPIYDADQGLLRHALSAVADVVELGVAEALADGIALDDAVATAREGRLLLASDSLSAAGLGAARIAAKESVAVNAGLEVAAGGEIVLYAPEVDLAAGLTARSGSIHAGNVLSQPNTATSGSPVDDVVIAVPAGVSGGVHLHEGVTLDASGLSADLREAGAPLAMLAYRNGGSVSLRSTHDLTLEADSLVDVSAGALIQADGSISGGRGGSVTLGAGLELGPASSLLTLDGTLRGYGVNGAGTLDIESASAISVGGELLETEGLLVAGESVPVELIAAEDFIVRAGEILPQDYSYSTYTLGAGMSLPNSRDVYVSSTAFGTTVTLAADWTLPASFGIASVQIRDSTGKNWRSYDFWIDGPPTIPAGTVLTTLRIYGASSAGWSVPADVFPDGLPLNPLGSAMQAVLAAGTVATEDLSFAAGSRLVAGATLARDLRVAPTTTLSTALFQSGFAAYEVRGHNGLVVPDALTLEVLRPVLRASALPAVGALEGLLTVWTPPLYEDDALARQVTQRAGASLSLAAGLPEDEDSVGDGGGLSIGHGALLQVDPGEAIALSARGQLTVEGTLRALSGSIALTGAMNTVSDANSASVAQSTPHARSVLLGEQAVLDASAAAHVAYDSQGRAYGLLGDGGSIVIGGQLLESESRASASDAFVVINAGAVVDASGGQARFDVAGSGPLTLYSAGGSIDIASSAGIYLDGSLRAAAGGEGASGGRLAVSLEAPSYLRPAADAMLVPRELLLEQNKQAEDASVLEYGHARLGVDQVQAGGFSTLALYSNGTVAFAGDLDLAMSGELRIHSGALVVAEGALPSMAVSLSAPYLLLGGLGDVAAAGDSYVRPSLYGGASTLASAASLSVSADLIDIQGSVTAGLSAVLTSADNSSVAVERAGFASLMLNSQGDIRFVPGTALGSIYDAELMSAGDIFLHAAQVYPATGVQARVMAGLAGPSGQNPYREGSRIVISRAGDEAALPALPYSVFGNLTLGAAEIEQGGVLRAPLGTLTLGTLYNNESTVEVALLPGSVTSVSAAGLVLPYGGTADGVSYSYLGEEIALHGLGSSLEGRISLVGQALDVAEGAVLDLSGGGELLGAGFISGRGGSTDARLNPLVRMNADGSFSLPGLASNPVYAIVPGYTSSYAPAAAGSGAIDPLIGQQITIPAGVPGLPAGTYTLLPSDYALLPGAYRVELNGGATVTAGMQPQAMRNGSYAAAGTLATANTAFRSQLAQALILTPAAVLRTYSQYNETSYADFIIQQAALDSVPRGILPADGKSLILGLTPSSATTLNFAGSADFSAAAGGYGGSAAVTVNGFTATSIEVVAADAQATAGFSGITLHADDLAAIGAPRLVLGGSIATPAITANGNNEGNYLDFTTQASGVVLREGAMLSAPEVFLVANGDITVEAGAGINTLGAGAAAYDSTDGYVYRPRSTNVLALSNGWLNVLGAEGGSGSIFLGACPAAAACGAMSELYSEGTLLAAAQGDFELGDPVRYGTRNLVLAVGSVNAGSAEELAAAAARGALTAGMSLNQGVLDRLLQGDQAYGAPALERLVLTAAESINFFGDVALDTRDAVTGLSVLDNLVLSAPAIYGYGAADQTASISTGTLTWVGLPGGAPAPVSGGRGSGAGTLRIDADVIEFGYGPQAQPNGIDSDDRLVLGFGEVQLNAAQRLTANHSGGLAVYQRLDGYVAGEGYHYSGGNLIVSTPLVTGGDGSVNSLRAGGELVLQGLDGQVASGTEAGIGSGAELALSGQSVRIDTRVALPSGKLTLEAEGDILLEDGSVLDLAGRKTEMFDTASYGWGGDLILHSTAGDIRQAAGSLIDLSALNNSAGSLVVRATGEAAGTVDLQGNLLATASGRYDAGGTELPFRAGEIEIHAQHLGGDGSLSDNFADLNRRLNEGGWSGARSFQLKHGDLTIGNELRAGEITVSVDRGSLTVAGTVDASGERVGSIRLAARDGLTLAAGAVLDTHGSALRVDSYGEIIDSPNRAIVELDAGQGLLSLGGGVRIDLRHGTGASSGDGQNRGTLELYAARLGSDGSTTAADAAHYGDIAIDAGGNIDIQGASSIAVYGRQIYADAAYGSGTAASGRPYQVIDQAYLDGKHAEAELFMNAALHNANLLDVKLAGLNTAAYASALHLRPAVEIVSATADGDLVVQGDLDLSGYRYASLNPATARTSTYGSGEVGALAIRAGGDLSIYGSINDGFAPPPTTPDDAGWVLLPGVQPFDGDVLVPVSGVQLAAGTVYPAGKTLNYAITAANVTLPAGTTLPQTVTLGSAWQLPAGTVLGANVLAADGSTLLAAGTAVEAGGLTLPSGARLGAGTRLPVALTLASLNWPKGVALPVAMTQQGLLTLPVGAVIPAGTNVKLVDDALQVSLRPVDSNGQQARNWALASMLPEGSQSWSLRLVAGADTAAADRRQVRPGAGDMILADSHYGLDYAYTSANIIVWADGNWMGYPAGDPVSEADLFWCDVDPSLCAEQAPQPTVTWADGNWLGYPVGGVVDAADLFWCDVDPSLCVITAPQGDVLAGVNAKAPALSVLRTGTGDLDLAAGGSLSMQSPYGVYTAGSQTSLGDAALDALYDQGRGKAASGTVLGSAAGDRAAAYEALVDGNSLYQAWYPDGGGNLWIAVEGNLTGDSWGAGQLAKASSSVGNWLWRQGGESLPTAWWINFGTYAYDPLLATTSSLAGWPAQTGFTGFGTLGGGNATIRVGGDAGIVDLRSTTVTSGTAGSARSQGVVLAVGSSGRVLEDGSLVLTGGGDLDIRIGGGWNAHAESRVRSNNGSVAQAHELYGAVVNLRGAIAMEAGSIGTMELIYGGRSGEKDPTDTRIADPYGSSMTAATGGLMLVEGDASACISSRGDLVFGGTADAGRVHTGNYQDVAGGLGLGWFSLWSPATAVDLLSAGGNLALDTRLGESVRTVDSNWDFAPSGGWYMAPSSVNAVASSGSIYYGASAAYLNQPVAGNPAVLYTHMLLAPSTNGSLQVLAADSIYAGGFSISRSGAEQSAMAGIRQPAYALYSAAGVLISTNVDEAGPYVAPNSFPLLTFGANTTGASAGLADLETARFYAVAGDIVGLRTGVTATYDVVSLRAGQTDYIGAGPVALRAGRDIVSSGMGADAAGVQLPWEVIRSDPGYGPAISGNLIVHGDAGDVSVVSAGRDILYANFDIAGPGTLEISAGRNIVQNDVASITSIGAVVPGDRRAGADIALLAGLGAQGADYAGFLARYLDKASLATTDVPLAEQEGKVVKVYEDELVEWLKENEGYSGSAEGARSYFATLAPERQAIFARLVYFAELRAGGREYNDADGPRPGSYLRGRQAIAALFPEREDSGYQGDLLIYGGAGVHTDFGGSIQVLTPGGGQTYGVEGAAPPASAGLITQGQGDIQLYARDSILLGQSRVMTTFGGDILGWSAEGDINAGRGAKTTVVFTPPKRVYDNWGNVSLSSDVPSTGAGIATLAPIAEVPAGDVDLIAPLGTIDAGEAGIRVSGSVNLAASQVLNAANIDVKGEAAGIPMAAAVNVSALSNASAATSSAASSAQEVMQRERVATRQALPSIFTVRVIGFGNEAAPAEGGAEAPAPAQRGEAAGGYDSGSPVQVLGHGQRFDPALLSRLTDAERRSLRLAPD</sequence>
<feature type="compositionally biased region" description="Low complexity" evidence="4">
    <location>
        <begin position="4319"/>
        <end position="4334"/>
    </location>
</feature>
<dbReference type="RefSeq" id="WP_133588947.1">
    <property type="nucleotide sequence ID" value="NZ_SNVV01000003.1"/>
</dbReference>
<feature type="signal peptide" evidence="5">
    <location>
        <begin position="1"/>
        <end position="45"/>
    </location>
</feature>
<comment type="subcellular location">
    <subcellularLocation>
        <location evidence="1">Secreted</location>
    </subcellularLocation>
</comment>
<dbReference type="Pfam" id="PF12545">
    <property type="entry name" value="DUF3739"/>
    <property type="match status" value="1"/>
</dbReference>
<dbReference type="NCBIfam" id="TIGR01901">
    <property type="entry name" value="adhes_NPXG"/>
    <property type="match status" value="1"/>
</dbReference>
<evidence type="ECO:0000256" key="5">
    <source>
        <dbReference type="SAM" id="SignalP"/>
    </source>
</evidence>
<organism evidence="7 8">
    <name type="scientific">Azoarcus indigens</name>
    <dbReference type="NCBI Taxonomy" id="29545"/>
    <lineage>
        <taxon>Bacteria</taxon>
        <taxon>Pseudomonadati</taxon>
        <taxon>Pseudomonadota</taxon>
        <taxon>Betaproteobacteria</taxon>
        <taxon>Rhodocyclales</taxon>
        <taxon>Zoogloeaceae</taxon>
        <taxon>Azoarcus</taxon>
    </lineage>
</organism>
<evidence type="ECO:0000256" key="1">
    <source>
        <dbReference type="ARBA" id="ARBA00004613"/>
    </source>
</evidence>
<dbReference type="Gene3D" id="2.160.20.10">
    <property type="entry name" value="Single-stranded right-handed beta-helix, Pectin lyase-like"/>
    <property type="match status" value="1"/>
</dbReference>
<evidence type="ECO:0000313" key="8">
    <source>
        <dbReference type="Proteomes" id="UP000295129"/>
    </source>
</evidence>
<evidence type="ECO:0000259" key="6">
    <source>
        <dbReference type="SMART" id="SM00912"/>
    </source>
</evidence>
<dbReference type="PANTHER" id="PTHR12338">
    <property type="entry name" value="AUTOTRANSPORTER"/>
    <property type="match status" value="1"/>
</dbReference>
<feature type="region of interest" description="Disordered" evidence="4">
    <location>
        <begin position="4319"/>
        <end position="4350"/>
    </location>
</feature>
<dbReference type="PANTHER" id="PTHR12338:SF8">
    <property type="entry name" value="HEME_HEMOPEXIN-BINDING PROTEIN"/>
    <property type="match status" value="1"/>
</dbReference>
<dbReference type="InterPro" id="IPR021026">
    <property type="entry name" value="Filamn_hemagglutn_DUF3739"/>
</dbReference>
<evidence type="ECO:0000256" key="3">
    <source>
        <dbReference type="ARBA" id="ARBA00022729"/>
    </source>
</evidence>
<name>A0A4R6EC87_9RHOO</name>
<dbReference type="SMART" id="SM00912">
    <property type="entry name" value="Haemagg_act"/>
    <property type="match status" value="1"/>
</dbReference>